<dbReference type="AlphaFoldDB" id="A0A1M6GJN0"/>
<keyword evidence="2" id="KW-1185">Reference proteome</keyword>
<sequence>MKTQNFGIEIEMTGITREQAAKVIAVYFQTGETNYVGGTYRTYEAKDTKGRAWKAMYDSSIVAEKKVGGSITSAGDEYKTEVVSPILTYDDIADLQELVRQLRHKGAIVNTSCGIHVHVGAERFTPQTIRNIVNIIASKEDILYKALQIDPRRLRYCKKTNEELLETINRRKPQTMAQLADIWYAEDPYGRDRHYNNTRYHGLNLHATFTKGTVEFRLFNSTTHAGEIRAYIQFCLAVCHQALKQKKASARRTVTDNEKYAFRCWMLRLGLIGGEFKTCRLHFLKHLEGNSAWRQVA</sequence>
<gene>
    <name evidence="1" type="ORF">SAMN02745170_01727</name>
</gene>
<dbReference type="RefSeq" id="WP_149734505.1">
    <property type="nucleotide sequence ID" value="NZ_FQZD01000012.1"/>
</dbReference>
<dbReference type="InterPro" id="IPR022025">
    <property type="entry name" value="Amidoligase_2"/>
</dbReference>
<dbReference type="Pfam" id="PF12224">
    <property type="entry name" value="Amidoligase_2"/>
    <property type="match status" value="1"/>
</dbReference>
<dbReference type="OrthoDB" id="5380364at2"/>
<protein>
    <submittedName>
        <fullName evidence="1">Amidoligase enzyme</fullName>
    </submittedName>
</protein>
<dbReference type="PANTHER" id="PTHR36847:SF1">
    <property type="entry name" value="AMIDOLIGASE ENZYME"/>
    <property type="match status" value="1"/>
</dbReference>
<dbReference type="EMBL" id="FQZD01000012">
    <property type="protein sequence ID" value="SHJ10136.1"/>
    <property type="molecule type" value="Genomic_DNA"/>
</dbReference>
<evidence type="ECO:0000313" key="2">
    <source>
        <dbReference type="Proteomes" id="UP000322917"/>
    </source>
</evidence>
<evidence type="ECO:0000313" key="1">
    <source>
        <dbReference type="EMBL" id="SHJ10136.1"/>
    </source>
</evidence>
<dbReference type="PANTHER" id="PTHR36847">
    <property type="entry name" value="AMIDOLIGASE ENZYME"/>
    <property type="match status" value="1"/>
</dbReference>
<keyword evidence="1" id="KW-0436">Ligase</keyword>
<dbReference type="Proteomes" id="UP000322917">
    <property type="component" value="Unassembled WGS sequence"/>
</dbReference>
<organism evidence="1 2">
    <name type="scientific">Propionispora hippei DSM 15287</name>
    <dbReference type="NCBI Taxonomy" id="1123003"/>
    <lineage>
        <taxon>Bacteria</taxon>
        <taxon>Bacillati</taxon>
        <taxon>Bacillota</taxon>
        <taxon>Negativicutes</taxon>
        <taxon>Selenomonadales</taxon>
        <taxon>Sporomusaceae</taxon>
        <taxon>Propionispora</taxon>
    </lineage>
</organism>
<proteinExistence type="predicted"/>
<name>A0A1M6GJN0_9FIRM</name>
<dbReference type="GO" id="GO:0016874">
    <property type="term" value="F:ligase activity"/>
    <property type="evidence" value="ECO:0007669"/>
    <property type="project" value="UniProtKB-KW"/>
</dbReference>
<reference evidence="1 2" key="1">
    <citation type="submission" date="2016-11" db="EMBL/GenBank/DDBJ databases">
        <authorList>
            <person name="Varghese N."/>
            <person name="Submissions S."/>
        </authorList>
    </citation>
    <scope>NUCLEOTIDE SEQUENCE [LARGE SCALE GENOMIC DNA]</scope>
    <source>
        <strain evidence="1 2">DSM 15287</strain>
    </source>
</reference>
<accession>A0A1M6GJN0</accession>